<keyword evidence="8" id="KW-1185">Reference proteome</keyword>
<dbReference type="Proteomes" id="UP001497623">
    <property type="component" value="Unassembled WGS sequence"/>
</dbReference>
<accession>A0AAV2S882</accession>
<dbReference type="AlphaFoldDB" id="A0AAV2S882"/>
<proteinExistence type="predicted"/>
<dbReference type="InterPro" id="IPR028565">
    <property type="entry name" value="MHD"/>
</dbReference>
<evidence type="ECO:0000256" key="2">
    <source>
        <dbReference type="ARBA" id="ARBA00022553"/>
    </source>
</evidence>
<keyword evidence="4" id="KW-0472">Membrane</keyword>
<dbReference type="InterPro" id="IPR018808">
    <property type="entry name" value="Muniscin_C"/>
</dbReference>
<keyword evidence="2" id="KW-0597">Phosphoprotein</keyword>
<evidence type="ECO:0000313" key="8">
    <source>
        <dbReference type="Proteomes" id="UP001497623"/>
    </source>
</evidence>
<feature type="domain" description="MHD" evidence="6">
    <location>
        <begin position="1"/>
        <end position="150"/>
    </location>
</feature>
<keyword evidence="3" id="KW-0254">Endocytosis</keyword>
<comment type="subcellular location">
    <subcellularLocation>
        <location evidence="1">Membrane</location>
        <location evidence="1">Clathrin-coated pit</location>
        <topology evidence="1">Peripheral membrane protein</topology>
        <orientation evidence="1">Cytoplasmic side</orientation>
    </subcellularLocation>
</comment>
<gene>
    <name evidence="7" type="ORF">MNOR_LOCUS33447</name>
</gene>
<protein>
    <recommendedName>
        <fullName evidence="6">MHD domain-containing protein</fullName>
    </recommendedName>
</protein>
<evidence type="ECO:0000256" key="4">
    <source>
        <dbReference type="ARBA" id="ARBA00023136"/>
    </source>
</evidence>
<name>A0AAV2S882_MEGNR</name>
<keyword evidence="5" id="KW-0168">Coated pit</keyword>
<evidence type="ECO:0000256" key="5">
    <source>
        <dbReference type="ARBA" id="ARBA00023176"/>
    </source>
</evidence>
<dbReference type="Pfam" id="PF10291">
    <property type="entry name" value="muHD"/>
    <property type="match status" value="1"/>
</dbReference>
<evidence type="ECO:0000313" key="7">
    <source>
        <dbReference type="EMBL" id="CAL4166414.1"/>
    </source>
</evidence>
<reference evidence="7 8" key="1">
    <citation type="submission" date="2024-05" db="EMBL/GenBank/DDBJ databases">
        <authorList>
            <person name="Wallberg A."/>
        </authorList>
    </citation>
    <scope>NUCLEOTIDE SEQUENCE [LARGE SCALE GENOMIC DNA]</scope>
</reference>
<sequence length="162" mass="17697">VSNTSGAVSTPLQLVSYWKCDENHTDLRVDYKYNPNAMATPSALLNVNVSVPVDGVVKNMQSKPQGQWLRDQQRAVWKITELSQHSPNAGVGSLRAKFEVAAGPSTPATIQGQFNCEGTTMSGLEFNLASTGYRVSLIKRRFVSGKYICDADAVLRLRYGSV</sequence>
<dbReference type="EMBL" id="CAXKWB010048252">
    <property type="protein sequence ID" value="CAL4166414.1"/>
    <property type="molecule type" value="Genomic_DNA"/>
</dbReference>
<evidence type="ECO:0000256" key="1">
    <source>
        <dbReference type="ARBA" id="ARBA00004283"/>
    </source>
</evidence>
<dbReference type="FunFam" id="2.60.40.1170:FF:000005">
    <property type="entry name" value="SH3-containing GRB2-like protein 3-interacting protein 1 isoform X3"/>
    <property type="match status" value="1"/>
</dbReference>
<comment type="caution">
    <text evidence="7">The sequence shown here is derived from an EMBL/GenBank/DDBJ whole genome shotgun (WGS) entry which is preliminary data.</text>
</comment>
<evidence type="ECO:0000259" key="6">
    <source>
        <dbReference type="PROSITE" id="PS51072"/>
    </source>
</evidence>
<feature type="non-terminal residue" evidence="7">
    <location>
        <position position="1"/>
    </location>
</feature>
<organism evidence="7 8">
    <name type="scientific">Meganyctiphanes norvegica</name>
    <name type="common">Northern krill</name>
    <name type="synonym">Thysanopoda norvegica</name>
    <dbReference type="NCBI Taxonomy" id="48144"/>
    <lineage>
        <taxon>Eukaryota</taxon>
        <taxon>Metazoa</taxon>
        <taxon>Ecdysozoa</taxon>
        <taxon>Arthropoda</taxon>
        <taxon>Crustacea</taxon>
        <taxon>Multicrustacea</taxon>
        <taxon>Malacostraca</taxon>
        <taxon>Eumalacostraca</taxon>
        <taxon>Eucarida</taxon>
        <taxon>Euphausiacea</taxon>
        <taxon>Euphausiidae</taxon>
        <taxon>Meganyctiphanes</taxon>
    </lineage>
</organism>
<dbReference type="GO" id="GO:0006897">
    <property type="term" value="P:endocytosis"/>
    <property type="evidence" value="ECO:0007669"/>
    <property type="project" value="UniProtKB-KW"/>
</dbReference>
<evidence type="ECO:0000256" key="3">
    <source>
        <dbReference type="ARBA" id="ARBA00022583"/>
    </source>
</evidence>
<dbReference type="GO" id="GO:0005905">
    <property type="term" value="C:clathrin-coated pit"/>
    <property type="evidence" value="ECO:0007669"/>
    <property type="project" value="UniProtKB-SubCell"/>
</dbReference>
<dbReference type="PROSITE" id="PS51072">
    <property type="entry name" value="MHD"/>
    <property type="match status" value="1"/>
</dbReference>
<dbReference type="Gene3D" id="2.60.40.1170">
    <property type="entry name" value="Mu homology domain, subdomain B"/>
    <property type="match status" value="2"/>
</dbReference>